<dbReference type="EMBL" id="HF935323">
    <property type="protein sequence ID" value="CCX06915.1"/>
    <property type="molecule type" value="Genomic_DNA"/>
</dbReference>
<sequence>MDFYMKNRWEMHTIHPCNVIYNHTSLPDMEQSMNTAFSVSPQNSVSIVEDYTLLLPAPAKINTDYLASTFGMHSSCRLASKACGLYTTGQNATFNCSTTDGWPGPTKFAMDLMSSEQYLPDMWSNATDSKGKETIQKPFNFGFAKRFSLASGDLINSGEVVTDFHSGLSAVILCELAM</sequence>
<dbReference type="OrthoDB" id="3344043at2759"/>
<reference evidence="1 2" key="1">
    <citation type="journal article" date="2013" name="PLoS Genet.">
        <title>The genome and development-dependent transcriptomes of Pyronema confluens: a window into fungal evolution.</title>
        <authorList>
            <person name="Traeger S."/>
            <person name="Altegoer F."/>
            <person name="Freitag M."/>
            <person name="Gabaldon T."/>
            <person name="Kempken F."/>
            <person name="Kumar A."/>
            <person name="Marcet-Houben M."/>
            <person name="Poggeler S."/>
            <person name="Stajich J.E."/>
            <person name="Nowrousian M."/>
        </authorList>
    </citation>
    <scope>NUCLEOTIDE SEQUENCE [LARGE SCALE GENOMIC DNA]</scope>
    <source>
        <strain evidence="2">CBS 100304</strain>
        <tissue evidence="1">Vegetative mycelium</tissue>
    </source>
</reference>
<proteinExistence type="predicted"/>
<dbReference type="AlphaFoldDB" id="U4KZ02"/>
<protein>
    <submittedName>
        <fullName evidence="1">Uncharacterized protein</fullName>
    </submittedName>
</protein>
<accession>U4KZ02</accession>
<organism evidence="1 2">
    <name type="scientific">Pyronema omphalodes (strain CBS 100304)</name>
    <name type="common">Pyronema confluens</name>
    <dbReference type="NCBI Taxonomy" id="1076935"/>
    <lineage>
        <taxon>Eukaryota</taxon>
        <taxon>Fungi</taxon>
        <taxon>Dikarya</taxon>
        <taxon>Ascomycota</taxon>
        <taxon>Pezizomycotina</taxon>
        <taxon>Pezizomycetes</taxon>
        <taxon>Pezizales</taxon>
        <taxon>Pyronemataceae</taxon>
        <taxon>Pyronema</taxon>
    </lineage>
</organism>
<evidence type="ECO:0000313" key="2">
    <source>
        <dbReference type="Proteomes" id="UP000018144"/>
    </source>
</evidence>
<gene>
    <name evidence="1" type="ORF">PCON_06502</name>
</gene>
<evidence type="ECO:0000313" key="1">
    <source>
        <dbReference type="EMBL" id="CCX06915.1"/>
    </source>
</evidence>
<dbReference type="Proteomes" id="UP000018144">
    <property type="component" value="Unassembled WGS sequence"/>
</dbReference>
<keyword evidence="2" id="KW-1185">Reference proteome</keyword>
<name>U4KZ02_PYROM</name>